<proteinExistence type="predicted"/>
<name>A0A3B0UVQ9_9ZZZZ</name>
<dbReference type="AlphaFoldDB" id="A0A3B0UVQ9"/>
<evidence type="ECO:0000313" key="1">
    <source>
        <dbReference type="EMBL" id="VAW30492.1"/>
    </source>
</evidence>
<protein>
    <submittedName>
        <fullName evidence="1">Uncharacterized protein</fullName>
    </submittedName>
</protein>
<reference evidence="1" key="1">
    <citation type="submission" date="2018-06" db="EMBL/GenBank/DDBJ databases">
        <authorList>
            <person name="Zhirakovskaya E."/>
        </authorList>
    </citation>
    <scope>NUCLEOTIDE SEQUENCE</scope>
</reference>
<organism evidence="1">
    <name type="scientific">hydrothermal vent metagenome</name>
    <dbReference type="NCBI Taxonomy" id="652676"/>
    <lineage>
        <taxon>unclassified sequences</taxon>
        <taxon>metagenomes</taxon>
        <taxon>ecological metagenomes</taxon>
    </lineage>
</organism>
<dbReference type="PROSITE" id="PS51257">
    <property type="entry name" value="PROKAR_LIPOPROTEIN"/>
    <property type="match status" value="1"/>
</dbReference>
<gene>
    <name evidence="1" type="ORF">MNBD_CHLOROFLEXI01-4786</name>
</gene>
<sequence length="294" mass="33154">MQKIALIIIGLIGMIGIVSCQWQQTEKYTDTNPLVATPITPSSIATTPTLPDDFDFPKALRLLFSSPDMAFSNNLGIDTVAINTTVEWTGFSGINPCKPIPPPSQISENQYECTRILLAEPYLQREKDQIFMLTETINNECLACFPNLIFAVFQRQAEEWILVSKQSNFSSIGSWGQAPPAEFIQIGQNRFGILFHHNNTSSGITIGEIILISEIDGAFQLIFREQVALRYIEEGWGYDSEVAFIEDIEHDWYKIQIITIGTKPISTTQSDKEPFEEVKWLIWDGTSYKVDGSR</sequence>
<accession>A0A3B0UVQ9</accession>
<dbReference type="EMBL" id="UOEU01000055">
    <property type="protein sequence ID" value="VAW30492.1"/>
    <property type="molecule type" value="Genomic_DNA"/>
</dbReference>